<dbReference type="Pfam" id="PF13561">
    <property type="entry name" value="adh_short_C2"/>
    <property type="match status" value="1"/>
</dbReference>
<dbReference type="CDD" id="cd05233">
    <property type="entry name" value="SDR_c"/>
    <property type="match status" value="1"/>
</dbReference>
<dbReference type="InParanoid" id="A0A7L4YMQ4"/>
<dbReference type="Gene3D" id="3.40.50.720">
    <property type="entry name" value="NAD(P)-binding Rossmann-like Domain"/>
    <property type="match status" value="1"/>
</dbReference>
<proteinExistence type="inferred from homology"/>
<organism evidence="3 4">
    <name type="scientific">Epidermidibacterium keratini</name>
    <dbReference type="NCBI Taxonomy" id="1891644"/>
    <lineage>
        <taxon>Bacteria</taxon>
        <taxon>Bacillati</taxon>
        <taxon>Actinomycetota</taxon>
        <taxon>Actinomycetes</taxon>
        <taxon>Sporichthyales</taxon>
        <taxon>Sporichthyaceae</taxon>
        <taxon>Epidermidibacterium</taxon>
    </lineage>
</organism>
<evidence type="ECO:0000313" key="3">
    <source>
        <dbReference type="EMBL" id="QHC00430.1"/>
    </source>
</evidence>
<dbReference type="PRINTS" id="PR00080">
    <property type="entry name" value="SDRFAMILY"/>
</dbReference>
<dbReference type="FunCoup" id="A0A7L4YMQ4">
    <property type="interactions" value="29"/>
</dbReference>
<dbReference type="OrthoDB" id="4481821at2"/>
<reference evidence="3 4" key="1">
    <citation type="journal article" date="2018" name="Int. J. Syst. Evol. Microbiol.">
        <title>Epidermidibacterium keratini gen. nov., sp. nov., a member of the family Sporichthyaceae, isolated from keratin epidermis.</title>
        <authorList>
            <person name="Lee D.G."/>
            <person name="Trujillo M.E."/>
            <person name="Kang S."/>
            <person name="Nam J.J."/>
            <person name="Kim Y.J."/>
        </authorList>
    </citation>
    <scope>NUCLEOTIDE SEQUENCE [LARGE SCALE GENOMIC DNA]</scope>
    <source>
        <strain evidence="3 4">EPI-7</strain>
    </source>
</reference>
<dbReference type="AlphaFoldDB" id="A0A7L4YMQ4"/>
<dbReference type="KEGG" id="eke:EK0264_09160"/>
<accession>A0A7L4YMQ4</accession>
<dbReference type="PANTHER" id="PTHR24321">
    <property type="entry name" value="DEHYDROGENASES, SHORT CHAIN"/>
    <property type="match status" value="1"/>
</dbReference>
<dbReference type="EMBL" id="CP047156">
    <property type="protein sequence ID" value="QHC00430.1"/>
    <property type="molecule type" value="Genomic_DNA"/>
</dbReference>
<protein>
    <submittedName>
        <fullName evidence="3">SDR family oxidoreductase</fullName>
    </submittedName>
</protein>
<evidence type="ECO:0000256" key="2">
    <source>
        <dbReference type="ARBA" id="ARBA00023002"/>
    </source>
</evidence>
<gene>
    <name evidence="3" type="ORF">EK0264_09160</name>
</gene>
<dbReference type="PANTHER" id="PTHR24321:SF8">
    <property type="entry name" value="ESTRADIOL 17-BETA-DEHYDROGENASE 8-RELATED"/>
    <property type="match status" value="1"/>
</dbReference>
<name>A0A7L4YMQ4_9ACTN</name>
<keyword evidence="2" id="KW-0560">Oxidoreductase</keyword>
<evidence type="ECO:0000256" key="1">
    <source>
        <dbReference type="ARBA" id="ARBA00006484"/>
    </source>
</evidence>
<dbReference type="FunFam" id="3.40.50.720:FF:000084">
    <property type="entry name" value="Short-chain dehydrogenase reductase"/>
    <property type="match status" value="1"/>
</dbReference>
<dbReference type="GO" id="GO:0016491">
    <property type="term" value="F:oxidoreductase activity"/>
    <property type="evidence" value="ECO:0007669"/>
    <property type="project" value="UniProtKB-KW"/>
</dbReference>
<evidence type="ECO:0000313" key="4">
    <source>
        <dbReference type="Proteomes" id="UP000463857"/>
    </source>
</evidence>
<dbReference type="Proteomes" id="UP000463857">
    <property type="component" value="Chromosome"/>
</dbReference>
<dbReference type="SUPFAM" id="SSF51735">
    <property type="entry name" value="NAD(P)-binding Rossmann-fold domains"/>
    <property type="match status" value="1"/>
</dbReference>
<comment type="similarity">
    <text evidence="1">Belongs to the short-chain dehydrogenases/reductases (SDR) family.</text>
</comment>
<dbReference type="InterPro" id="IPR002347">
    <property type="entry name" value="SDR_fam"/>
</dbReference>
<dbReference type="InterPro" id="IPR036291">
    <property type="entry name" value="NAD(P)-bd_dom_sf"/>
</dbReference>
<dbReference type="RefSeq" id="WP_159544907.1">
    <property type="nucleotide sequence ID" value="NZ_CP047156.1"/>
</dbReference>
<dbReference type="PRINTS" id="PR00081">
    <property type="entry name" value="GDHRDH"/>
</dbReference>
<sequence length="268" mass="26933">MTQTATSGLDLSGRKALVTGGAQGLGEGMAKALAAAGARVVLADVNPDVAKTAAALGEGHGSVQLNVTDDAGWEKAIGETVDQLGGLDVLVNNAGIEITNLITEVTDDEIRRQLEVNIMGTALGIKHGLRAMRPDGPAGQGGSIINVSSVAATIAFPGIAIYSATKAAVDRLTRVSAMEAGKLGYGVRVNVIYPGLVPTAMGAALAQDVATIGLFESPDQAVGAVIEQTPAGRLGEVEDMADAVVFLASDAARFITGAGIPVDGGMGM</sequence>
<keyword evidence="4" id="KW-1185">Reference proteome</keyword>